<feature type="DNA-binding region" description="HMG box" evidence="3">
    <location>
        <begin position="123"/>
        <end position="189"/>
    </location>
</feature>
<evidence type="ECO:0008006" key="9">
    <source>
        <dbReference type="Google" id="ProtNLM"/>
    </source>
</evidence>
<dbReference type="InterPro" id="IPR013761">
    <property type="entry name" value="SAM/pointed_sf"/>
</dbReference>
<feature type="region of interest" description="Disordered" evidence="4">
    <location>
        <begin position="362"/>
        <end position="417"/>
    </location>
</feature>
<keyword evidence="1 3" id="KW-0238">DNA-binding</keyword>
<keyword evidence="2 3" id="KW-0539">Nucleus</keyword>
<evidence type="ECO:0000313" key="7">
    <source>
        <dbReference type="EMBL" id="OQN95122.1"/>
    </source>
</evidence>
<feature type="domain" description="HMG box" evidence="6">
    <location>
        <begin position="123"/>
        <end position="189"/>
    </location>
</feature>
<dbReference type="PROSITE" id="PS50118">
    <property type="entry name" value="HMG_BOX_2"/>
    <property type="match status" value="1"/>
</dbReference>
<dbReference type="Gene3D" id="1.10.150.50">
    <property type="entry name" value="Transcription Factor, Ets-1"/>
    <property type="match status" value="1"/>
</dbReference>
<dbReference type="InterPro" id="IPR001660">
    <property type="entry name" value="SAM"/>
</dbReference>
<feature type="compositionally biased region" description="Polar residues" evidence="4">
    <location>
        <begin position="224"/>
        <end position="234"/>
    </location>
</feature>
<dbReference type="GO" id="GO:0010468">
    <property type="term" value="P:regulation of gene expression"/>
    <property type="evidence" value="ECO:0007669"/>
    <property type="project" value="TreeGrafter"/>
</dbReference>
<evidence type="ECO:0000256" key="4">
    <source>
        <dbReference type="SAM" id="MobiDB-lite"/>
    </source>
</evidence>
<organism evidence="7 8">
    <name type="scientific">Cryoendolithus antarcticus</name>
    <dbReference type="NCBI Taxonomy" id="1507870"/>
    <lineage>
        <taxon>Eukaryota</taxon>
        <taxon>Fungi</taxon>
        <taxon>Dikarya</taxon>
        <taxon>Ascomycota</taxon>
        <taxon>Pezizomycotina</taxon>
        <taxon>Dothideomycetes</taxon>
        <taxon>Dothideomycetidae</taxon>
        <taxon>Cladosporiales</taxon>
        <taxon>Cladosporiaceae</taxon>
        <taxon>Cryoendolithus</taxon>
    </lineage>
</organism>
<proteinExistence type="predicted"/>
<evidence type="ECO:0000256" key="2">
    <source>
        <dbReference type="ARBA" id="ARBA00023242"/>
    </source>
</evidence>
<feature type="region of interest" description="Disordered" evidence="4">
    <location>
        <begin position="448"/>
        <end position="469"/>
    </location>
</feature>
<protein>
    <recommendedName>
        <fullName evidence="9">HMG box domain-containing protein</fullName>
    </recommendedName>
</protein>
<dbReference type="Proteomes" id="UP000192596">
    <property type="component" value="Unassembled WGS sequence"/>
</dbReference>
<feature type="region of interest" description="Disordered" evidence="4">
    <location>
        <begin position="269"/>
        <end position="318"/>
    </location>
</feature>
<dbReference type="PROSITE" id="PS50105">
    <property type="entry name" value="SAM_DOMAIN"/>
    <property type="match status" value="1"/>
</dbReference>
<comment type="caution">
    <text evidence="7">The sequence shown here is derived from an EMBL/GenBank/DDBJ whole genome shotgun (WGS) entry which is preliminary data.</text>
</comment>
<dbReference type="GO" id="GO:0005634">
    <property type="term" value="C:nucleus"/>
    <property type="evidence" value="ECO:0007669"/>
    <property type="project" value="UniProtKB-UniRule"/>
</dbReference>
<feature type="domain" description="SAM" evidence="5">
    <location>
        <begin position="3"/>
        <end position="48"/>
    </location>
</feature>
<dbReference type="SMART" id="SM00398">
    <property type="entry name" value="HMG"/>
    <property type="match status" value="1"/>
</dbReference>
<feature type="compositionally biased region" description="Polar residues" evidence="4">
    <location>
        <begin position="276"/>
        <end position="296"/>
    </location>
</feature>
<dbReference type="GO" id="GO:0003677">
    <property type="term" value="F:DNA binding"/>
    <property type="evidence" value="ECO:0007669"/>
    <property type="project" value="UniProtKB-UniRule"/>
</dbReference>
<feature type="compositionally biased region" description="Low complexity" evidence="4">
    <location>
        <begin position="362"/>
        <end position="375"/>
    </location>
</feature>
<evidence type="ECO:0000313" key="8">
    <source>
        <dbReference type="Proteomes" id="UP000192596"/>
    </source>
</evidence>
<dbReference type="EMBL" id="NAJO01000164">
    <property type="protein sequence ID" value="OQN95122.1"/>
    <property type="molecule type" value="Genomic_DNA"/>
</dbReference>
<keyword evidence="8" id="KW-1185">Reference proteome</keyword>
<dbReference type="InterPro" id="IPR036910">
    <property type="entry name" value="HMG_box_dom_sf"/>
</dbReference>
<gene>
    <name evidence="7" type="ORF">B0A48_18772</name>
</gene>
<dbReference type="STRING" id="1507870.A0A1V8S7L6"/>
<dbReference type="AlphaFoldDB" id="A0A1V8S7L6"/>
<evidence type="ECO:0000259" key="5">
    <source>
        <dbReference type="PROSITE" id="PS50105"/>
    </source>
</evidence>
<accession>A0A1V8S7L6</accession>
<dbReference type="SUPFAM" id="SSF47095">
    <property type="entry name" value="HMG-box"/>
    <property type="match status" value="1"/>
</dbReference>
<dbReference type="OrthoDB" id="1919336at2759"/>
<dbReference type="Pfam" id="PF00505">
    <property type="entry name" value="HMG_box"/>
    <property type="match status" value="1"/>
</dbReference>
<evidence type="ECO:0000256" key="3">
    <source>
        <dbReference type="PROSITE-ProRule" id="PRU00267"/>
    </source>
</evidence>
<dbReference type="PANTHER" id="PTHR46040">
    <property type="entry name" value="HIGH MOBILITY GROUP PROTEIN 2"/>
    <property type="match status" value="1"/>
</dbReference>
<dbReference type="Gene3D" id="1.10.30.10">
    <property type="entry name" value="High mobility group box domain"/>
    <property type="match status" value="1"/>
</dbReference>
<dbReference type="InterPro" id="IPR051965">
    <property type="entry name" value="ChromReg_NeuronalGeneExpr"/>
</dbReference>
<evidence type="ECO:0000256" key="1">
    <source>
        <dbReference type="ARBA" id="ARBA00023125"/>
    </source>
</evidence>
<dbReference type="PANTHER" id="PTHR46040:SF3">
    <property type="entry name" value="HIGH MOBILITY GROUP PROTEIN 2"/>
    <property type="match status" value="1"/>
</dbReference>
<dbReference type="InParanoid" id="A0A1V8S7L6"/>
<name>A0A1V8S7L6_9PEZI</name>
<evidence type="ECO:0000259" key="6">
    <source>
        <dbReference type="PROSITE" id="PS50118"/>
    </source>
</evidence>
<feature type="region of interest" description="Disordered" evidence="4">
    <location>
        <begin position="206"/>
        <end position="249"/>
    </location>
</feature>
<reference evidence="8" key="1">
    <citation type="submission" date="2017-03" db="EMBL/GenBank/DDBJ databases">
        <title>Genomes of endolithic fungi from Antarctica.</title>
        <authorList>
            <person name="Coleine C."/>
            <person name="Masonjones S."/>
            <person name="Stajich J.E."/>
        </authorList>
    </citation>
    <scope>NUCLEOTIDE SEQUENCE [LARGE SCALE GENOMIC DNA]</scope>
    <source>
        <strain evidence="8">CCFEE 5527</strain>
    </source>
</reference>
<sequence>METSANDFYDSLNTIGLVQYHDEFVQEAFDTWEVLIDITESDLDALGVKLGHRRILQRAISDYRRKNSYDESSYDMVEKQHGLGKANPVLAVDEDANGNGVPRVSVNGKRRYKRHPKADEYAPDGPPSAYVLFSNQTRADLKGSDPSFTEIAKTVGERWRVLAQDEKATYESRSQAAKDKYYSQLSEYKKTSKFAEYQIYLADFKAKHEPPPHGGKRKRDDKLSSLTSRCSNGTDAGASSPENSYLHAESSLDPRSSFVEFLRSSNTPDFKHPKYTPSQSTTRQCNAAAADSSSFSPRLPKPRFAPKPTPERQQPATLPLLPPYKETVCVAEYAFTTHINHPMAISTQLAYGYIPNLDNNLPSTSRSSSSLNNNSATPPDASLEKVPAPSTRVRTPDFLTSIEGPANEGGRMADRRLPPLLMGRGNRYVGQGQASPLGAVGITSLLRAGEHLEGSGSPGGSTREGDRPQ</sequence>
<dbReference type="SUPFAM" id="SSF47769">
    <property type="entry name" value="SAM/Pointed domain"/>
    <property type="match status" value="1"/>
</dbReference>
<dbReference type="Pfam" id="PF00536">
    <property type="entry name" value="SAM_1"/>
    <property type="match status" value="1"/>
</dbReference>
<dbReference type="InterPro" id="IPR009071">
    <property type="entry name" value="HMG_box_dom"/>
</dbReference>